<evidence type="ECO:0000256" key="2">
    <source>
        <dbReference type="ARBA" id="ARBA00022801"/>
    </source>
</evidence>
<evidence type="ECO:0000313" key="5">
    <source>
        <dbReference type="EMBL" id="MBB4155297.1"/>
    </source>
</evidence>
<dbReference type="GO" id="GO:0006508">
    <property type="term" value="P:proteolysis"/>
    <property type="evidence" value="ECO:0007669"/>
    <property type="project" value="UniProtKB-KW"/>
</dbReference>
<evidence type="ECO:0000313" key="6">
    <source>
        <dbReference type="Proteomes" id="UP000529795"/>
    </source>
</evidence>
<name>A0A840FHX7_9SPHN</name>
<dbReference type="RefSeq" id="WP_246347152.1">
    <property type="nucleotide sequence ID" value="NZ_JACIEV010000011.1"/>
</dbReference>
<keyword evidence="1" id="KW-0645">Protease</keyword>
<proteinExistence type="predicted"/>
<protein>
    <submittedName>
        <fullName evidence="5">Subtilisin-like proprotein convertase family protein</fullName>
    </submittedName>
</protein>
<gene>
    <name evidence="5" type="ORF">GGQ80_003217</name>
</gene>
<dbReference type="InterPro" id="IPR002884">
    <property type="entry name" value="P_dom"/>
</dbReference>
<organism evidence="5 6">
    <name type="scientific">Sphingomonas jinjuensis</name>
    <dbReference type="NCBI Taxonomy" id="535907"/>
    <lineage>
        <taxon>Bacteria</taxon>
        <taxon>Pseudomonadati</taxon>
        <taxon>Pseudomonadota</taxon>
        <taxon>Alphaproteobacteria</taxon>
        <taxon>Sphingomonadales</taxon>
        <taxon>Sphingomonadaceae</taxon>
        <taxon>Sphingomonas</taxon>
    </lineage>
</organism>
<dbReference type="NCBIfam" id="NF035944">
    <property type="entry name" value="PEPxxWA-CTERM"/>
    <property type="match status" value="1"/>
</dbReference>
<keyword evidence="6" id="KW-1185">Reference proteome</keyword>
<comment type="caution">
    <text evidence="5">The sequence shown here is derived from an EMBL/GenBank/DDBJ whole genome shotgun (WGS) entry which is preliminary data.</text>
</comment>
<dbReference type="Proteomes" id="UP000529795">
    <property type="component" value="Unassembled WGS sequence"/>
</dbReference>
<feature type="domain" description="P/Homo B" evidence="4">
    <location>
        <begin position="14"/>
        <end position="193"/>
    </location>
</feature>
<dbReference type="Gene3D" id="2.60.120.260">
    <property type="entry name" value="Galactose-binding domain-like"/>
    <property type="match status" value="1"/>
</dbReference>
<dbReference type="Pfam" id="PF01483">
    <property type="entry name" value="P_proprotein"/>
    <property type="match status" value="1"/>
</dbReference>
<keyword evidence="2" id="KW-0378">Hydrolase</keyword>
<sequence>MRFIFGAALAATAVIASPAIATDFTVSGPYTIPGTGTSGPASTYPIAFNVSGQVGTITAVTFTLTGLTHTFSDDLDILLTGPTGQNVMLMSDAGSSSNLNAVTYTFSQSAANSLADAGVNASGTYKPSNYSGSDGANEAIPNVSGPYGSSLAIFNGLSANGTWNLYINDDNGGDVGSLRSATLSITTTGAVPEPATWAMMLVGFGMVGAVARRRKSAAKVTFA</sequence>
<reference evidence="5 6" key="1">
    <citation type="submission" date="2020-08" db="EMBL/GenBank/DDBJ databases">
        <title>Genomic Encyclopedia of Type Strains, Phase IV (KMG-IV): sequencing the most valuable type-strain genomes for metagenomic binning, comparative biology and taxonomic classification.</title>
        <authorList>
            <person name="Goeker M."/>
        </authorList>
    </citation>
    <scope>NUCLEOTIDE SEQUENCE [LARGE SCALE GENOMIC DNA]</scope>
    <source>
        <strain evidence="5 6">YC6723</strain>
    </source>
</reference>
<dbReference type="GO" id="GO:0004252">
    <property type="term" value="F:serine-type endopeptidase activity"/>
    <property type="evidence" value="ECO:0007669"/>
    <property type="project" value="InterPro"/>
</dbReference>
<feature type="chain" id="PRO_5032635811" evidence="3">
    <location>
        <begin position="22"/>
        <end position="223"/>
    </location>
</feature>
<accession>A0A840FHX7</accession>
<feature type="signal peptide" evidence="3">
    <location>
        <begin position="1"/>
        <end position="21"/>
    </location>
</feature>
<evidence type="ECO:0000256" key="1">
    <source>
        <dbReference type="ARBA" id="ARBA00022670"/>
    </source>
</evidence>
<dbReference type="PROSITE" id="PS51829">
    <property type="entry name" value="P_HOMO_B"/>
    <property type="match status" value="1"/>
</dbReference>
<evidence type="ECO:0000259" key="4">
    <source>
        <dbReference type="PROSITE" id="PS51829"/>
    </source>
</evidence>
<dbReference type="InterPro" id="IPR008979">
    <property type="entry name" value="Galactose-bd-like_sf"/>
</dbReference>
<keyword evidence="3" id="KW-0732">Signal</keyword>
<evidence type="ECO:0000256" key="3">
    <source>
        <dbReference type="SAM" id="SignalP"/>
    </source>
</evidence>
<dbReference type="Pfam" id="PF07589">
    <property type="entry name" value="PEP-CTERM"/>
    <property type="match status" value="1"/>
</dbReference>
<dbReference type="SUPFAM" id="SSF49785">
    <property type="entry name" value="Galactose-binding domain-like"/>
    <property type="match status" value="1"/>
</dbReference>
<dbReference type="NCBIfam" id="TIGR02595">
    <property type="entry name" value="PEP_CTERM"/>
    <property type="match status" value="1"/>
</dbReference>
<dbReference type="InterPro" id="IPR013424">
    <property type="entry name" value="Ice-binding_C"/>
</dbReference>
<dbReference type="AlphaFoldDB" id="A0A840FHX7"/>
<dbReference type="EMBL" id="JACIEV010000011">
    <property type="protein sequence ID" value="MBB4155297.1"/>
    <property type="molecule type" value="Genomic_DNA"/>
</dbReference>